<dbReference type="InterPro" id="IPR011598">
    <property type="entry name" value="bHLH_dom"/>
</dbReference>
<evidence type="ECO:0000256" key="1">
    <source>
        <dbReference type="ARBA" id="ARBA00005510"/>
    </source>
</evidence>
<dbReference type="PANTHER" id="PTHR36066:SF2">
    <property type="entry name" value="TRANSCRIPTION FACTOR BHLH145"/>
    <property type="match status" value="1"/>
</dbReference>
<dbReference type="PANTHER" id="PTHR36066">
    <property type="entry name" value="TRANSCRIPTION FACTOR BHLH145"/>
    <property type="match status" value="1"/>
</dbReference>
<dbReference type="SUPFAM" id="SSF47459">
    <property type="entry name" value="HLH, helix-loop-helix DNA-binding domain"/>
    <property type="match status" value="1"/>
</dbReference>
<dbReference type="AlphaFoldDB" id="A0A2I0VW79"/>
<keyword evidence="3" id="KW-0804">Transcription</keyword>
<evidence type="ECO:0000256" key="3">
    <source>
        <dbReference type="ARBA" id="ARBA00023163"/>
    </source>
</evidence>
<proteinExistence type="inferred from homology"/>
<name>A0A2I0VW79_9ASPA</name>
<reference evidence="5 6" key="2">
    <citation type="journal article" date="2017" name="Nature">
        <title>The Apostasia genome and the evolution of orchids.</title>
        <authorList>
            <person name="Zhang G.Q."/>
            <person name="Liu K.W."/>
            <person name="Li Z."/>
            <person name="Lohaus R."/>
            <person name="Hsiao Y.Y."/>
            <person name="Niu S.C."/>
            <person name="Wang J.Y."/>
            <person name="Lin Y.C."/>
            <person name="Xu Q."/>
            <person name="Chen L.J."/>
            <person name="Yoshida K."/>
            <person name="Fujiwara S."/>
            <person name="Wang Z.W."/>
            <person name="Zhang Y.Q."/>
            <person name="Mitsuda N."/>
            <person name="Wang M."/>
            <person name="Liu G.H."/>
            <person name="Pecoraro L."/>
            <person name="Huang H.X."/>
            <person name="Xiao X.J."/>
            <person name="Lin M."/>
            <person name="Wu X.Y."/>
            <person name="Wu W.L."/>
            <person name="Chen Y.Y."/>
            <person name="Chang S.B."/>
            <person name="Sakamoto S."/>
            <person name="Ohme-Takagi M."/>
            <person name="Yagi M."/>
            <person name="Zeng S.J."/>
            <person name="Shen C.Y."/>
            <person name="Yeh C.M."/>
            <person name="Luo Y.B."/>
            <person name="Tsai W.C."/>
            <person name="Van de Peer Y."/>
            <person name="Liu Z.J."/>
        </authorList>
    </citation>
    <scope>NUCLEOTIDE SEQUENCE [LARGE SCALE GENOMIC DNA]</scope>
    <source>
        <tissue evidence="5">The whole plant</tissue>
    </source>
</reference>
<dbReference type="Proteomes" id="UP000233837">
    <property type="component" value="Unassembled WGS sequence"/>
</dbReference>
<keyword evidence="6" id="KW-1185">Reference proteome</keyword>
<reference evidence="5 6" key="1">
    <citation type="journal article" date="2016" name="Sci. Rep.">
        <title>The Dendrobium catenatum Lindl. genome sequence provides insights into polysaccharide synthase, floral development and adaptive evolution.</title>
        <authorList>
            <person name="Zhang G.Q."/>
            <person name="Xu Q."/>
            <person name="Bian C."/>
            <person name="Tsai W.C."/>
            <person name="Yeh C.M."/>
            <person name="Liu K.W."/>
            <person name="Yoshida K."/>
            <person name="Zhang L.S."/>
            <person name="Chang S.B."/>
            <person name="Chen F."/>
            <person name="Shi Y."/>
            <person name="Su Y.Y."/>
            <person name="Zhang Y.Q."/>
            <person name="Chen L.J."/>
            <person name="Yin Y."/>
            <person name="Lin M."/>
            <person name="Huang H."/>
            <person name="Deng H."/>
            <person name="Wang Z.W."/>
            <person name="Zhu S.L."/>
            <person name="Zhao X."/>
            <person name="Deng C."/>
            <person name="Niu S.C."/>
            <person name="Huang J."/>
            <person name="Wang M."/>
            <person name="Liu G.H."/>
            <person name="Yang H.J."/>
            <person name="Xiao X.J."/>
            <person name="Hsiao Y.Y."/>
            <person name="Wu W.L."/>
            <person name="Chen Y.Y."/>
            <person name="Mitsuda N."/>
            <person name="Ohme-Takagi M."/>
            <person name="Luo Y.B."/>
            <person name="Van de Peer Y."/>
            <person name="Liu Z.J."/>
        </authorList>
    </citation>
    <scope>NUCLEOTIDE SEQUENCE [LARGE SCALE GENOMIC DNA]</scope>
    <source>
        <tissue evidence="5">The whole plant</tissue>
    </source>
</reference>
<dbReference type="InterPro" id="IPR037546">
    <property type="entry name" value="SAC51-like"/>
</dbReference>
<feature type="domain" description="BHLH" evidence="4">
    <location>
        <begin position="227"/>
        <end position="276"/>
    </location>
</feature>
<comment type="similarity">
    <text evidence="1">Belongs to the bHLH protein family.</text>
</comment>
<evidence type="ECO:0000256" key="2">
    <source>
        <dbReference type="ARBA" id="ARBA00023015"/>
    </source>
</evidence>
<dbReference type="PROSITE" id="PS50888">
    <property type="entry name" value="BHLH"/>
    <property type="match status" value="1"/>
</dbReference>
<dbReference type="OrthoDB" id="777433at2759"/>
<sequence length="290" mass="31469">MWEFSNLNAGGTFCPPDAAQLQNSLAYPTSGNSYSPSFCGVPFPGFKEQGSFLRFNSAILPPLNSLALNPAINSDEPEATNAKKFLVFNHSGDQTSLLFSSVATPLEGFNPVLPASNATLAYSSNSPISKEDEMHEDTEEIDALLYSDSEYSYDDEESSTGHSPLDMEEEEIASSYLPTKRRRVESTEMNTLLMDTASSAISPLPHYMPEDDDDDISFAGCIGKGEDKSGRGGRSMSNKRERIRATVSMLRRIIPGGKGKDTTSLLDEAIQYLKSLKLQATAAGANSFTL</sequence>
<evidence type="ECO:0000259" key="4">
    <source>
        <dbReference type="PROSITE" id="PS50888"/>
    </source>
</evidence>
<evidence type="ECO:0000313" key="6">
    <source>
        <dbReference type="Proteomes" id="UP000233837"/>
    </source>
</evidence>
<accession>A0A2I0VW79</accession>
<dbReference type="EMBL" id="KZ503172">
    <property type="protein sequence ID" value="PKU67661.1"/>
    <property type="molecule type" value="Genomic_DNA"/>
</dbReference>
<keyword evidence="2" id="KW-0805">Transcription regulation</keyword>
<organism evidence="5 6">
    <name type="scientific">Dendrobium catenatum</name>
    <dbReference type="NCBI Taxonomy" id="906689"/>
    <lineage>
        <taxon>Eukaryota</taxon>
        <taxon>Viridiplantae</taxon>
        <taxon>Streptophyta</taxon>
        <taxon>Embryophyta</taxon>
        <taxon>Tracheophyta</taxon>
        <taxon>Spermatophyta</taxon>
        <taxon>Magnoliopsida</taxon>
        <taxon>Liliopsida</taxon>
        <taxon>Asparagales</taxon>
        <taxon>Orchidaceae</taxon>
        <taxon>Epidendroideae</taxon>
        <taxon>Malaxideae</taxon>
        <taxon>Dendrobiinae</taxon>
        <taxon>Dendrobium</taxon>
    </lineage>
</organism>
<evidence type="ECO:0000313" key="5">
    <source>
        <dbReference type="EMBL" id="PKU67661.1"/>
    </source>
</evidence>
<dbReference type="Pfam" id="PF23173">
    <property type="entry name" value="bHLH_SAC51"/>
    <property type="match status" value="1"/>
</dbReference>
<protein>
    <submittedName>
        <fullName evidence="5">Transcription factor bHLH145</fullName>
    </submittedName>
</protein>
<gene>
    <name evidence="5" type="primary">BHLH145</name>
    <name evidence="5" type="ORF">MA16_Dca011239</name>
</gene>
<dbReference type="InterPro" id="IPR036638">
    <property type="entry name" value="HLH_DNA-bd_sf"/>
</dbReference>
<dbReference type="GO" id="GO:0046983">
    <property type="term" value="F:protein dimerization activity"/>
    <property type="evidence" value="ECO:0007669"/>
    <property type="project" value="InterPro"/>
</dbReference>